<sequence length="262" mass="28333">MNCLMTSTLLALAFSHASMAGEADAFQEPVAPVSSPSDDWEFKFSMYGPIVGLDGTTRVGAAILPVDIGFDDIWDNMDAGIVLAGEARKGKWSLTGDLIWLKLSVASTPTPTTYIGTTIEQTVGSLALGYEIYEDERWTVDFLAGGAYTGLDVSGDVTAAPTPPASRTGFISGSQDWVDPFVGVRFRYRAGDHWRLFGRFDYGGWGVASDTYLQAMLGVGYQFTDTVGLFAAYRYLTVDYSDGPFAYDVDTKGPQVGLVFSF</sequence>
<reference evidence="2" key="1">
    <citation type="submission" date="2021-01" db="EMBL/GenBank/DDBJ databases">
        <title>Modified the classification status of verrucomicrobia.</title>
        <authorList>
            <person name="Feng X."/>
        </authorList>
    </citation>
    <scope>NUCLEOTIDE SEQUENCE</scope>
    <source>
        <strain evidence="2">KCTC 22201</strain>
    </source>
</reference>
<dbReference type="SUPFAM" id="SSF56925">
    <property type="entry name" value="OMPA-like"/>
    <property type="match status" value="1"/>
</dbReference>
<evidence type="ECO:0000313" key="3">
    <source>
        <dbReference type="Proteomes" id="UP000658278"/>
    </source>
</evidence>
<evidence type="ECO:0008006" key="4">
    <source>
        <dbReference type="Google" id="ProtNLM"/>
    </source>
</evidence>
<name>A0A934VH76_9BACT</name>
<dbReference type="Proteomes" id="UP000658278">
    <property type="component" value="Unassembled WGS sequence"/>
</dbReference>
<organism evidence="2 3">
    <name type="scientific">Haloferula rosea</name>
    <dbReference type="NCBI Taxonomy" id="490093"/>
    <lineage>
        <taxon>Bacteria</taxon>
        <taxon>Pseudomonadati</taxon>
        <taxon>Verrucomicrobiota</taxon>
        <taxon>Verrucomicrobiia</taxon>
        <taxon>Verrucomicrobiales</taxon>
        <taxon>Verrucomicrobiaceae</taxon>
        <taxon>Haloferula</taxon>
    </lineage>
</organism>
<protein>
    <recommendedName>
        <fullName evidence="4">Outer membrane protein beta-barrel domain-containing protein</fullName>
    </recommendedName>
</protein>
<dbReference type="InterPro" id="IPR011250">
    <property type="entry name" value="OMP/PagP_B-barrel"/>
</dbReference>
<feature type="signal peptide" evidence="1">
    <location>
        <begin position="1"/>
        <end position="20"/>
    </location>
</feature>
<feature type="chain" id="PRO_5037348505" description="Outer membrane protein beta-barrel domain-containing protein" evidence="1">
    <location>
        <begin position="21"/>
        <end position="262"/>
    </location>
</feature>
<comment type="caution">
    <text evidence="2">The sequence shown here is derived from an EMBL/GenBank/DDBJ whole genome shotgun (WGS) entry which is preliminary data.</text>
</comment>
<keyword evidence="3" id="KW-1185">Reference proteome</keyword>
<dbReference type="Gene3D" id="2.40.160.20">
    <property type="match status" value="1"/>
</dbReference>
<gene>
    <name evidence="2" type="ORF">JIN81_17235</name>
</gene>
<dbReference type="EMBL" id="JAENII010000017">
    <property type="protein sequence ID" value="MBK1828782.1"/>
    <property type="molecule type" value="Genomic_DNA"/>
</dbReference>
<dbReference type="AlphaFoldDB" id="A0A934VH76"/>
<proteinExistence type="predicted"/>
<dbReference type="RefSeq" id="WP_234045244.1">
    <property type="nucleotide sequence ID" value="NZ_JAENII010000017.1"/>
</dbReference>
<evidence type="ECO:0000313" key="2">
    <source>
        <dbReference type="EMBL" id="MBK1828782.1"/>
    </source>
</evidence>
<keyword evidence="1" id="KW-0732">Signal</keyword>
<accession>A0A934VH76</accession>
<evidence type="ECO:0000256" key="1">
    <source>
        <dbReference type="SAM" id="SignalP"/>
    </source>
</evidence>